<dbReference type="Gene3D" id="3.90.550.10">
    <property type="entry name" value="Spore Coat Polysaccharide Biosynthesis Protein SpsA, Chain A"/>
    <property type="match status" value="1"/>
</dbReference>
<evidence type="ECO:0000256" key="11">
    <source>
        <dbReference type="ARBA" id="ARBA00023136"/>
    </source>
</evidence>
<evidence type="ECO:0000313" key="18">
    <source>
        <dbReference type="Proteomes" id="UP000001554"/>
    </source>
</evidence>
<dbReference type="GO" id="GO:0000139">
    <property type="term" value="C:Golgi membrane"/>
    <property type="evidence" value="ECO:0007669"/>
    <property type="project" value="UniProtKB-SubCell"/>
</dbReference>
<evidence type="ECO:0000256" key="12">
    <source>
        <dbReference type="ARBA" id="ARBA00023157"/>
    </source>
</evidence>
<reference evidence="19" key="2">
    <citation type="submission" date="2025-08" db="UniProtKB">
        <authorList>
            <consortium name="RefSeq"/>
        </authorList>
    </citation>
    <scope>IDENTIFICATION</scope>
    <source>
        <strain evidence="19">S238N-H82</strain>
        <tissue evidence="19">Testes</tissue>
    </source>
</reference>
<feature type="transmembrane region" description="Helical" evidence="15">
    <location>
        <begin position="30"/>
        <end position="51"/>
    </location>
</feature>
<dbReference type="OrthoDB" id="416652at2759"/>
<comment type="cofactor">
    <cofactor evidence="1 15">
        <name>Mn(2+)</name>
        <dbReference type="ChEBI" id="CHEBI:29035"/>
    </cofactor>
</comment>
<evidence type="ECO:0000256" key="7">
    <source>
        <dbReference type="ARBA" id="ARBA00022734"/>
    </source>
</evidence>
<dbReference type="GO" id="GO:0005794">
    <property type="term" value="C:Golgi apparatus"/>
    <property type="evidence" value="ECO:0000318"/>
    <property type="project" value="GO_Central"/>
</dbReference>
<evidence type="ECO:0000256" key="10">
    <source>
        <dbReference type="ARBA" id="ARBA00023034"/>
    </source>
</evidence>
<evidence type="ECO:0000256" key="15">
    <source>
        <dbReference type="RuleBase" id="RU361242"/>
    </source>
</evidence>
<accession>A0A9J7MCJ2</accession>
<sequence length="639" mass="72911">MYSLKIPVKHSGERLIVIERYPSNFSILKVTVIVSLVWLSVGIVMWQFALLDETSGAVHHENASSASVHKVGTEHPTEGEQRIDRAESEKTSQKIPAAKMEKEKIVVKREEKKELIDPTPHLKRPPVDPTAPGEGGHGVNLQPSTPEEKRLYKEGLKNNSFNAWASSKISLHRSLPDLRHRLCKQKQFFRPLPQTSVIIIFYNEAWSTLLRTVHSVLEASPAELLREVILVDDCSTFDHLKAPLEAYLSTLPQVRLVRSPERQGLIRARLLGALHARGEVLTFLDSHCECMHGWLEPHNHFLSSQNPSQYRMFVCLFLCLFYYLPSFLTPQSTQMGGINFKELTFIWEPIPEHERRRRKSPVDPIRSPTMAGGIFSINKKYFEYLGAYDTGMEVWGGENIEMSFRIWQCGGTIVVLPCSHVGHVFRPTSPYSTGDAWKKLVHNNRRMAEVWMDDYKEIYYRKHPEYRKYDMGDVTQRKLLRKGLHCRDFSWYLSHVFPTLYVPDIQPIAHGQISNEQTGLCLDVIKAGKEPAGVFPCHGKGGTQYWEVTHAQEIRDVSGDFCLQASWDRSDVITAKCTHVRGDDGPSEEQKWVVKESGVLYHPQTDRCLDGSVSGLSMMDCSTSGSQRWRIENFQPLTG</sequence>
<keyword evidence="14 15" id="KW-0464">Manganese</keyword>
<keyword evidence="11 15" id="KW-0472">Membrane</keyword>
<dbReference type="SUPFAM" id="SSF50370">
    <property type="entry name" value="Ricin B-like lectins"/>
    <property type="match status" value="1"/>
</dbReference>
<organism evidence="18 19">
    <name type="scientific">Branchiostoma floridae</name>
    <name type="common">Florida lancelet</name>
    <name type="synonym">Amphioxus</name>
    <dbReference type="NCBI Taxonomy" id="7739"/>
    <lineage>
        <taxon>Eukaryota</taxon>
        <taxon>Metazoa</taxon>
        <taxon>Chordata</taxon>
        <taxon>Cephalochordata</taxon>
        <taxon>Leptocardii</taxon>
        <taxon>Amphioxiformes</taxon>
        <taxon>Branchiostomatidae</taxon>
        <taxon>Branchiostoma</taxon>
    </lineage>
</organism>
<reference evidence="18" key="1">
    <citation type="journal article" date="2020" name="Nat. Ecol. Evol.">
        <title>Deeply conserved synteny resolves early events in vertebrate evolution.</title>
        <authorList>
            <person name="Simakov O."/>
            <person name="Marletaz F."/>
            <person name="Yue J.X."/>
            <person name="O'Connell B."/>
            <person name="Jenkins J."/>
            <person name="Brandt A."/>
            <person name="Calef R."/>
            <person name="Tung C.H."/>
            <person name="Huang T.K."/>
            <person name="Schmutz J."/>
            <person name="Satoh N."/>
            <person name="Yu J.K."/>
            <person name="Putnam N.H."/>
            <person name="Green R.E."/>
            <person name="Rokhsar D.S."/>
        </authorList>
    </citation>
    <scope>NUCLEOTIDE SEQUENCE [LARGE SCALE GENOMIC DNA]</scope>
    <source>
        <strain evidence="18">S238N-H82</strain>
    </source>
</reference>
<comment type="pathway">
    <text evidence="3 15">Protein modification; protein glycosylation.</text>
</comment>
<evidence type="ECO:0000313" key="19">
    <source>
        <dbReference type="RefSeq" id="XP_035696670.1"/>
    </source>
</evidence>
<evidence type="ECO:0000256" key="4">
    <source>
        <dbReference type="ARBA" id="ARBA00005680"/>
    </source>
</evidence>
<feature type="domain" description="Ricin B lectin" evidence="17">
    <location>
        <begin position="509"/>
        <end position="632"/>
    </location>
</feature>
<dbReference type="SMART" id="SM00458">
    <property type="entry name" value="RICIN"/>
    <property type="match status" value="1"/>
</dbReference>
<comment type="subcellular location">
    <subcellularLocation>
        <location evidence="2 15">Golgi apparatus membrane</location>
        <topology evidence="2 15">Single-pass type II membrane protein</topology>
    </subcellularLocation>
</comment>
<evidence type="ECO:0000256" key="3">
    <source>
        <dbReference type="ARBA" id="ARBA00004922"/>
    </source>
</evidence>
<keyword evidence="7 15" id="KW-0430">Lectin</keyword>
<dbReference type="GO" id="GO:0006493">
    <property type="term" value="P:protein O-linked glycosylation"/>
    <property type="evidence" value="ECO:0000318"/>
    <property type="project" value="GO_Central"/>
</dbReference>
<dbReference type="OMA" id="QRWRIEN"/>
<evidence type="ECO:0000256" key="13">
    <source>
        <dbReference type="ARBA" id="ARBA00023180"/>
    </source>
</evidence>
<dbReference type="InterPro" id="IPR045885">
    <property type="entry name" value="GalNAc-T"/>
</dbReference>
<dbReference type="Gene3D" id="2.80.10.50">
    <property type="match status" value="1"/>
</dbReference>
<feature type="region of interest" description="Disordered" evidence="16">
    <location>
        <begin position="116"/>
        <end position="146"/>
    </location>
</feature>
<feature type="compositionally biased region" description="Basic and acidic residues" evidence="16">
    <location>
        <begin position="71"/>
        <end position="92"/>
    </location>
</feature>
<keyword evidence="6 15" id="KW-0812">Transmembrane</keyword>
<proteinExistence type="inferred from homology"/>
<dbReference type="InterPro" id="IPR029044">
    <property type="entry name" value="Nucleotide-diphossugar_trans"/>
</dbReference>
<dbReference type="EC" id="2.4.1.-" evidence="15"/>
<name>A0A9J7MCJ2_BRAFL</name>
<evidence type="ECO:0000256" key="9">
    <source>
        <dbReference type="ARBA" id="ARBA00022989"/>
    </source>
</evidence>
<dbReference type="RefSeq" id="XP_035696670.1">
    <property type="nucleotide sequence ID" value="XM_035840777.1"/>
</dbReference>
<evidence type="ECO:0000256" key="6">
    <source>
        <dbReference type="ARBA" id="ARBA00022692"/>
    </source>
</evidence>
<dbReference type="Pfam" id="PF00652">
    <property type="entry name" value="Ricin_B_lectin"/>
    <property type="match status" value="1"/>
</dbReference>
<dbReference type="PROSITE" id="PS50231">
    <property type="entry name" value="RICIN_B_LECTIN"/>
    <property type="match status" value="1"/>
</dbReference>
<keyword evidence="13" id="KW-0325">Glycoprotein</keyword>
<comment type="similarity">
    <text evidence="4 15">Belongs to the glycosyltransferase 2 family. GalNAc-T subfamily.</text>
</comment>
<dbReference type="AlphaFoldDB" id="A0A9J7MCJ2"/>
<evidence type="ECO:0000256" key="1">
    <source>
        <dbReference type="ARBA" id="ARBA00001936"/>
    </source>
</evidence>
<dbReference type="KEGG" id="bfo:118430068"/>
<keyword evidence="10 15" id="KW-0333">Golgi apparatus</keyword>
<dbReference type="Pfam" id="PF00535">
    <property type="entry name" value="Glycos_transf_2"/>
    <property type="match status" value="1"/>
</dbReference>
<evidence type="ECO:0000256" key="14">
    <source>
        <dbReference type="ARBA" id="ARBA00023211"/>
    </source>
</evidence>
<evidence type="ECO:0000256" key="2">
    <source>
        <dbReference type="ARBA" id="ARBA00004323"/>
    </source>
</evidence>
<dbReference type="FunFam" id="3.90.550.10:FF:000053">
    <property type="entry name" value="Polypeptide N-acetylgalactosaminyltransferase"/>
    <property type="match status" value="1"/>
</dbReference>
<keyword evidence="12 15" id="KW-1015">Disulfide bond</keyword>
<feature type="region of interest" description="Disordered" evidence="16">
    <location>
        <begin position="62"/>
        <end position="97"/>
    </location>
</feature>
<gene>
    <name evidence="19" type="primary">LOC118430068</name>
</gene>
<keyword evidence="8" id="KW-0735">Signal-anchor</keyword>
<dbReference type="GO" id="GO:0030246">
    <property type="term" value="F:carbohydrate binding"/>
    <property type="evidence" value="ECO:0007669"/>
    <property type="project" value="UniProtKB-KW"/>
</dbReference>
<keyword evidence="9 15" id="KW-1133">Transmembrane helix</keyword>
<keyword evidence="15" id="KW-0808">Transferase</keyword>
<dbReference type="InterPro" id="IPR035992">
    <property type="entry name" value="Ricin_B-like_lectins"/>
</dbReference>
<evidence type="ECO:0000256" key="5">
    <source>
        <dbReference type="ARBA" id="ARBA00012644"/>
    </source>
</evidence>
<dbReference type="InterPro" id="IPR000772">
    <property type="entry name" value="Ricin_B_lectin"/>
</dbReference>
<dbReference type="Proteomes" id="UP000001554">
    <property type="component" value="Chromosome 14"/>
</dbReference>
<dbReference type="SUPFAM" id="SSF53448">
    <property type="entry name" value="Nucleotide-diphospho-sugar transferases"/>
    <property type="match status" value="1"/>
</dbReference>
<dbReference type="CDD" id="cd02510">
    <property type="entry name" value="pp-GalNAc-T"/>
    <property type="match status" value="1"/>
</dbReference>
<dbReference type="GO" id="GO:0004653">
    <property type="term" value="F:polypeptide N-acetylgalactosaminyltransferase activity"/>
    <property type="evidence" value="ECO:0000318"/>
    <property type="project" value="GO_Central"/>
</dbReference>
<keyword evidence="15" id="KW-0328">Glycosyltransferase</keyword>
<protein>
    <recommendedName>
        <fullName evidence="5 15">Polypeptide N-acetylgalactosaminyltransferase</fullName>
        <ecNumber evidence="15">2.4.1.-</ecNumber>
    </recommendedName>
    <alternativeName>
        <fullName evidence="15">Protein-UDP acetylgalactosaminyltransferase</fullName>
    </alternativeName>
</protein>
<evidence type="ECO:0000259" key="17">
    <source>
        <dbReference type="SMART" id="SM00458"/>
    </source>
</evidence>
<dbReference type="InterPro" id="IPR001173">
    <property type="entry name" value="Glyco_trans_2-like"/>
</dbReference>
<dbReference type="PANTHER" id="PTHR11675:SF131">
    <property type="entry name" value="POLYPEPTIDE N-ACETYLGALACTOSAMINYLTRANSFERASE 9-RELATED"/>
    <property type="match status" value="1"/>
</dbReference>
<evidence type="ECO:0000256" key="8">
    <source>
        <dbReference type="ARBA" id="ARBA00022968"/>
    </source>
</evidence>
<dbReference type="GeneID" id="118430068"/>
<dbReference type="PANTHER" id="PTHR11675">
    <property type="entry name" value="N-ACETYLGALACTOSAMINYLTRANSFERASE"/>
    <property type="match status" value="1"/>
</dbReference>
<keyword evidence="18" id="KW-1185">Reference proteome</keyword>
<evidence type="ECO:0000256" key="16">
    <source>
        <dbReference type="SAM" id="MobiDB-lite"/>
    </source>
</evidence>